<evidence type="ECO:0000259" key="9">
    <source>
        <dbReference type="PROSITE" id="PS50106"/>
    </source>
</evidence>
<feature type="compositionally biased region" description="Basic and acidic residues" evidence="8">
    <location>
        <begin position="853"/>
        <end position="865"/>
    </location>
</feature>
<organism evidence="11">
    <name type="scientific">Photinus pyralis</name>
    <name type="common">Common eastern firefly</name>
    <name type="synonym">Lampyris pyralis</name>
    <dbReference type="NCBI Taxonomy" id="7054"/>
    <lineage>
        <taxon>Eukaryota</taxon>
        <taxon>Metazoa</taxon>
        <taxon>Ecdysozoa</taxon>
        <taxon>Arthropoda</taxon>
        <taxon>Hexapoda</taxon>
        <taxon>Insecta</taxon>
        <taxon>Pterygota</taxon>
        <taxon>Neoptera</taxon>
        <taxon>Endopterygota</taxon>
        <taxon>Coleoptera</taxon>
        <taxon>Polyphaga</taxon>
        <taxon>Elateriformia</taxon>
        <taxon>Elateroidea</taxon>
        <taxon>Lampyridae</taxon>
        <taxon>Lampyrinae</taxon>
        <taxon>Photinus</taxon>
    </lineage>
</organism>
<dbReference type="EMBL" id="GEZM01073644">
    <property type="protein sequence ID" value="JAV64952.1"/>
    <property type="molecule type" value="Transcribed_RNA"/>
</dbReference>
<keyword evidence="4" id="KW-0597">Phosphoprotein</keyword>
<feature type="compositionally biased region" description="Basic and acidic residues" evidence="8">
    <location>
        <begin position="1699"/>
        <end position="1713"/>
    </location>
</feature>
<feature type="compositionally biased region" description="Polar residues" evidence="8">
    <location>
        <begin position="2732"/>
        <end position="2741"/>
    </location>
</feature>
<feature type="region of interest" description="Disordered" evidence="8">
    <location>
        <begin position="81"/>
        <end position="119"/>
    </location>
</feature>
<feature type="compositionally biased region" description="Polar residues" evidence="8">
    <location>
        <begin position="253"/>
        <end position="273"/>
    </location>
</feature>
<dbReference type="PROSITE" id="PS50831">
    <property type="entry name" value="SOHO"/>
    <property type="match status" value="1"/>
</dbReference>
<evidence type="ECO:0000256" key="8">
    <source>
        <dbReference type="SAM" id="MobiDB-lite"/>
    </source>
</evidence>
<dbReference type="GO" id="GO:0005634">
    <property type="term" value="C:nucleus"/>
    <property type="evidence" value="ECO:0007669"/>
    <property type="project" value="TreeGrafter"/>
</dbReference>
<dbReference type="GO" id="GO:0030018">
    <property type="term" value="C:Z disc"/>
    <property type="evidence" value="ECO:0007669"/>
    <property type="project" value="TreeGrafter"/>
</dbReference>
<keyword evidence="5" id="KW-0965">Cell junction</keyword>
<dbReference type="PROSITE" id="PS50106">
    <property type="entry name" value="PDZ"/>
    <property type="match status" value="1"/>
</dbReference>
<feature type="compositionally biased region" description="Polar residues" evidence="8">
    <location>
        <begin position="3161"/>
        <end position="3191"/>
    </location>
</feature>
<feature type="region of interest" description="Disordered" evidence="8">
    <location>
        <begin position="2209"/>
        <end position="2228"/>
    </location>
</feature>
<proteinExistence type="inferred from homology"/>
<evidence type="ECO:0000256" key="2">
    <source>
        <dbReference type="ARBA" id="ARBA00004496"/>
    </source>
</evidence>
<dbReference type="InterPro" id="IPR036034">
    <property type="entry name" value="PDZ_sf"/>
</dbReference>
<feature type="compositionally biased region" description="Polar residues" evidence="8">
    <location>
        <begin position="1899"/>
        <end position="1920"/>
    </location>
</feature>
<comment type="subcellular location">
    <subcellularLocation>
        <location evidence="1">Cell junction</location>
    </subcellularLocation>
    <subcellularLocation>
        <location evidence="2">Cytoplasm</location>
    </subcellularLocation>
</comment>
<accession>A0A1Y1KU94</accession>
<feature type="region of interest" description="Disordered" evidence="8">
    <location>
        <begin position="2723"/>
        <end position="2746"/>
    </location>
</feature>
<dbReference type="GO" id="GO:0032233">
    <property type="term" value="P:positive regulation of actin filament bundle assembly"/>
    <property type="evidence" value="ECO:0007669"/>
    <property type="project" value="TreeGrafter"/>
</dbReference>
<dbReference type="PANTHER" id="PTHR24217">
    <property type="entry name" value="PUTATIVE-RELATED"/>
    <property type="match status" value="1"/>
</dbReference>
<dbReference type="Pfam" id="PF00595">
    <property type="entry name" value="PDZ"/>
    <property type="match status" value="1"/>
</dbReference>
<feature type="coiled-coil region" evidence="7">
    <location>
        <begin position="913"/>
        <end position="940"/>
    </location>
</feature>
<dbReference type="SMART" id="SM00228">
    <property type="entry name" value="PDZ"/>
    <property type="match status" value="1"/>
</dbReference>
<feature type="region of interest" description="Disordered" evidence="8">
    <location>
        <begin position="144"/>
        <end position="179"/>
    </location>
</feature>
<evidence type="ECO:0000259" key="10">
    <source>
        <dbReference type="PROSITE" id="PS50831"/>
    </source>
</evidence>
<feature type="domain" description="SoHo" evidence="10">
    <location>
        <begin position="1352"/>
        <end position="1419"/>
    </location>
</feature>
<feature type="domain" description="PDZ" evidence="9">
    <location>
        <begin position="11"/>
        <end position="85"/>
    </location>
</feature>
<dbReference type="InterPro" id="IPR051976">
    <property type="entry name" value="Synaptopodin_domain"/>
</dbReference>
<feature type="region of interest" description="Disordered" evidence="8">
    <location>
        <begin position="3155"/>
        <end position="3198"/>
    </location>
</feature>
<evidence type="ECO:0000256" key="4">
    <source>
        <dbReference type="ARBA" id="ARBA00022553"/>
    </source>
</evidence>
<evidence type="ECO:0000256" key="7">
    <source>
        <dbReference type="SAM" id="Coils"/>
    </source>
</evidence>
<dbReference type="SUPFAM" id="SSF50156">
    <property type="entry name" value="PDZ domain-like"/>
    <property type="match status" value="1"/>
</dbReference>
<keyword evidence="3" id="KW-0963">Cytoplasm</keyword>
<reference evidence="11" key="1">
    <citation type="journal article" date="2016" name="Sci. Rep.">
        <title>Molecular characterization of firefly nuptial gifts: a multi-omics approach sheds light on postcopulatory sexual selection.</title>
        <authorList>
            <person name="Al-Wathiqui N."/>
            <person name="Fallon T.R."/>
            <person name="South A."/>
            <person name="Weng J.K."/>
            <person name="Lewis S.M."/>
        </authorList>
    </citation>
    <scope>NUCLEOTIDE SEQUENCE</scope>
</reference>
<evidence type="ECO:0000256" key="5">
    <source>
        <dbReference type="ARBA" id="ARBA00022949"/>
    </source>
</evidence>
<protein>
    <recommendedName>
        <fullName evidence="12">PDZ domain-containing protein</fullName>
    </recommendedName>
</protein>
<dbReference type="GO" id="GO:0070161">
    <property type="term" value="C:anchoring junction"/>
    <property type="evidence" value="ECO:0007669"/>
    <property type="project" value="UniProtKB-SubCell"/>
</dbReference>
<feature type="compositionally biased region" description="Polar residues" evidence="8">
    <location>
        <begin position="2357"/>
        <end position="2377"/>
    </location>
</feature>
<feature type="compositionally biased region" description="Low complexity" evidence="8">
    <location>
        <begin position="1666"/>
        <end position="1681"/>
    </location>
</feature>
<feature type="compositionally biased region" description="Polar residues" evidence="8">
    <location>
        <begin position="1244"/>
        <end position="1262"/>
    </location>
</feature>
<evidence type="ECO:0008006" key="12">
    <source>
        <dbReference type="Google" id="ProtNLM"/>
    </source>
</evidence>
<feature type="compositionally biased region" description="Basic and acidic residues" evidence="8">
    <location>
        <begin position="1109"/>
        <end position="1131"/>
    </location>
</feature>
<feature type="region of interest" description="Disordered" evidence="8">
    <location>
        <begin position="1169"/>
        <end position="1287"/>
    </location>
</feature>
<evidence type="ECO:0000256" key="6">
    <source>
        <dbReference type="ARBA" id="ARBA00038161"/>
    </source>
</evidence>
<feature type="compositionally biased region" description="Basic and acidic residues" evidence="8">
    <location>
        <begin position="1682"/>
        <end position="1692"/>
    </location>
</feature>
<feature type="region of interest" description="Disordered" evidence="8">
    <location>
        <begin position="1109"/>
        <end position="1133"/>
    </location>
</feature>
<feature type="region of interest" description="Disordered" evidence="8">
    <location>
        <begin position="1895"/>
        <end position="1952"/>
    </location>
</feature>
<comment type="similarity">
    <text evidence="6">Belongs to the synaptopodin family.</text>
</comment>
<feature type="region of interest" description="Disordered" evidence="8">
    <location>
        <begin position="1485"/>
        <end position="1539"/>
    </location>
</feature>
<evidence type="ECO:0000313" key="11">
    <source>
        <dbReference type="EMBL" id="JAV64952.1"/>
    </source>
</evidence>
<feature type="compositionally biased region" description="Low complexity" evidence="8">
    <location>
        <begin position="108"/>
        <end position="119"/>
    </location>
</feature>
<feature type="compositionally biased region" description="Basic and acidic residues" evidence="8">
    <location>
        <begin position="1174"/>
        <end position="1188"/>
    </location>
</feature>
<feature type="region of interest" description="Disordered" evidence="8">
    <location>
        <begin position="1641"/>
        <end position="1718"/>
    </location>
</feature>
<dbReference type="GO" id="GO:0015629">
    <property type="term" value="C:actin cytoskeleton"/>
    <property type="evidence" value="ECO:0007669"/>
    <property type="project" value="TreeGrafter"/>
</dbReference>
<feature type="region of interest" description="Disordered" evidence="8">
    <location>
        <begin position="853"/>
        <end position="885"/>
    </location>
</feature>
<feature type="region of interest" description="Disordered" evidence="8">
    <location>
        <begin position="253"/>
        <end position="282"/>
    </location>
</feature>
<feature type="compositionally biased region" description="Basic and acidic residues" evidence="8">
    <location>
        <begin position="1507"/>
        <end position="1518"/>
    </location>
</feature>
<dbReference type="InterPro" id="IPR001478">
    <property type="entry name" value="PDZ"/>
</dbReference>
<evidence type="ECO:0000256" key="3">
    <source>
        <dbReference type="ARBA" id="ARBA00022490"/>
    </source>
</evidence>
<feature type="compositionally biased region" description="Polar residues" evidence="8">
    <location>
        <begin position="1934"/>
        <end position="1946"/>
    </location>
</feature>
<feature type="region of interest" description="Disordered" evidence="8">
    <location>
        <begin position="2347"/>
        <end position="2382"/>
    </location>
</feature>
<dbReference type="FunFam" id="2.30.42.10:FF:000055">
    <property type="entry name" value="PDZ and LIM domain protein 3"/>
    <property type="match status" value="1"/>
</dbReference>
<feature type="compositionally biased region" description="Polar residues" evidence="8">
    <location>
        <begin position="1270"/>
        <end position="1287"/>
    </location>
</feature>
<feature type="compositionally biased region" description="Polar residues" evidence="8">
    <location>
        <begin position="866"/>
        <end position="876"/>
    </location>
</feature>
<keyword evidence="7" id="KW-0175">Coiled coil</keyword>
<dbReference type="InterPro" id="IPR003127">
    <property type="entry name" value="SoHo_dom"/>
</dbReference>
<dbReference type="GO" id="GO:0003779">
    <property type="term" value="F:actin binding"/>
    <property type="evidence" value="ECO:0007669"/>
    <property type="project" value="TreeGrafter"/>
</dbReference>
<sequence>MTTREVVLDGGSPWGFRMHGGVDVQQPLRISRVNPGSKAAIKGIREGDIITSINNQPTKDFTNSDAHLLLKSSGEKIKLGLNEDCKGSPKRRQYKTVQQENHSESIEQSNTQTSSTKTVTVTIKRSQIEPVEYESEIFSGTVKVNGQEHSDDPQNGVVSQRSTLSSSCSSSPSVASLHGDIKGIGTELHQQTRNSAARNSKSRAHTAILATKAITADKKENVIADTVMGGHSRSHKKRAREYRKKCINLNVVSTDNSPNSTMETPKFSPSISEVKNKPDEDVNKNCETENELKALIDNKLLDKAQTNYRVESPETVTLNERRNSGTVVKSKSLDDDDHVKIIEVSETSECDDKISSQCNALITEANSDVEWEETIEMAPEPSEKQYGDILSSVSSQLQRKPELIQINLITPEDRTTLSDEINLVTSPADGSEQLQKKEGYKERKARKRAAIAEHFMPVLQQPRYLDVIKEESSDNSDRDSTHNGVEQKRIMRVQELPGSYTKGVVDCGGNLQRAVNVEGSWSTSLTERSISDTEFVYIDDSDEMSESEENSNNLSCDVVKCENEILPPASQLTPPPTPDNVTPQNEMMTNSALCDGSENKLQFSITEISKDDVNSPPALRELCLKILATLPFGAEILEELAQVSQGLEELTSGWQSQLSCSLQTLLKHFPSSVTPSLMLKHYNERDTNDSFTVPAARKEMPLNPYEKWVGIPTQDPKVIVCLSPTQKSHLETTSIVPNEAGKLLELHQMYLNRRGYHEENSNERDEHGKITKLSSELDAFNENLSQPRKVSNRLLAIIRESSSSDRSSNVETQPDRKRNLLNNVKCNLNSVMDATSDTKPAHKFLEYSNLRDKSASVPELSHESKNATASRTSTESRLNESRRMQSSVENIARSVDISHRRFSLPQEVYQRQLQYIREKEKEIQVEIEKLEEEKKKLLFEMTSEVPPKQFETSQYHISKKGDIAIHNDENVPLTNGAEQKASATGPTEVFRQQMYNEYMQKVADREERKLQKVIKITSSRTVQNDELIESNNNICEVTHVSGIENEFMDKVKERLQKHGLKRDDSEEFVHLSEDREDSAEPVLVIDGDSVKHSKELPKHLQEFVDITRRAAETSENDTKEGNSKSSKEARRINRVLSRNRQQISGSLLHEIDSDLILSRGFLLKQGVWSPGQKSAEEKPKEVAERQQGEDEPIPSVWQPRSAGASPTAERKEFKPVSFDSPTLRRKNQPAEKESNASEEPPPTQRQWTTPSSASEVGTSLSSILERRLPTSHSAPSTGFSELTSSRLPRAQNPTITLLQKAREGHLPRGASYIQTYSDKSRDDKHLPLGTVQVSYHTKDDSNPERQKKMADLNPARYERGIGPVAKDGMPLVLRSEVKDGNQSRWYKKMYDTIHKQKPEREYVTVRYKQRRARYPYASGYFSEPEQHSAFSAYYYDSDGTTSDNKYATLDRRRIPPSRDKENEFMSSTLPQQMDSVNLEIIRSEAEQDVHRSPPGRIENYTPGRSSISDKEAKQHLEQQKGTPLTRGHMSQALKESGYESDSTLIFRRREDALQQLSPLEQREAYKVIQKGGDVPLQGLRKPAPERPKEVQEIQYLPISPSDKRMRTTKNMKPNELVCYPLSVPPHPRHIFAEYKRTAPSTASTSSCMLKPSTPSPPSPPKRRSSRNSNTMRLISRISGSCERSHSSRRHETCFAPTSELDKSKIRSPKDSITHRGTSKRFGDLDSKLAVRSVRTVSVSPLRTALHTKTCLPKGSTESGINTLSARSSSCSPTRTCYSPIIQRKPIAYKGGTFGVDKRNIDLKLPINKRSDTISESTELLSPTEVKKVVTSKEITKPSTATYKTSTAVYSSVRNGAKPTKDNVLPIQVGITQRGRELLRPSRSLATSLLNSPIPKRSIGTRTTTPSPISSLFRSHSGSNESLRKYKRESATVKAPTTSRANKNGTTKKSKVPEVLDNAKKLKKSKKDQVNGEIVKRDKKYKTKNGGKHEDKANIMVKFTPPLENVLHFTRGEIQKQRDAMESHSFFQNLFWKDISSPSAVPSPIRSSWIAEKTRLLCRTPTTLPEPTIGALRIYLNHTKPVTESKFKTLDASMVRSRSVSPKSVSWNIDQMAHKETKHRSYSLPPKIILTETRRPVSPISTRTVIMKDGGEKEKVVRTASPIKLVLTETSRPISPIVDRRRRRESPTKPHYTFEKIVLTETTRPVSPIVARKSKKVEPKPRDPPSVNKLIFSETSRPISPVLRKKAPNIIPDYGIKKTSSTPKIVLSQTSRPISPVVEKKYKCLTRESDNEDLEKTPVKLFFTESSRPVSPKIDRKVIVPPPPLPCRERSVSPTKIVLTETSRPISPMVDKRHLSPKSVSRDSGSVQFYDSSRTTSPHTERRYAYSPSRVYYPDSVISSSFESRSRERSVSPPAKLYFSETSRPVSPQVARRSYEEMHMQMKTKKVPSREEELLFFEDNASIASSGLHSECRSFPSDVFHSPQRCNRFKELNKFYSTLERMGELERTTSSSELRPRGRREEEIIDYERWKEVHARERAEKELQTVYNKLRQDQKEKGFLFRPKDVKLFRWKQEADRGLRVKDKSVEAIKTNFEKLASSPSTGAGVPDQLIFHRDLYKPLWRGSSVVDLASSMVERRSQSEGRISTIKKKLSESERLLTHGIGSRIWSSLSSEQINLLKGQLSEIYNQNSQQRFHVPAIEYAVNVPVNQQKSYKPFLRVRRNSSDSAKKFRSESQPPNSVLTENEKKRLSQSLGIEVMNRVSQRQDSRASPSLVKGKETRGAIAAADAKIIASTSEPFSEDSLENLNQEKQNSNVNSIVCKKTGKMSSDEDQIVEKLPKPALVSTDVTNRVTSVSETESGSTDESTKTVIYLGNKDVQKKVEYFEQVAEERPYTPTIYRAAESQNNDDELPTDTQQHSEIDHIEEVRPSCKLVASQSYQDLKELFGEQEQSKYCGLSARPLSTEEVKIGNKENGAVTNIEVRNLKNKFEFMDDFSSNRLTASFPRRTRSNPELYRKQIVIPGQIMGEVDTLRRKYEYPWIFSRGRSRVRRGGVVSPMYFRAEDRYMPHINIISKIASLYPKKTVFLSDVRHKSTEELTKLLGCPVGEVERLRKKFDSPDRNISILGHMFTSSPNMQELRDIAPYLTGSWTAHRYPRKEDNTRSLSSPDNLNSSWDTSSVKKVSTRPKSTSPPRTIGKKVPSPILKVRRPVITENGFKREKVDPKMYNPVGRYQPCTTRIEPVRYKTAWPHAVKPSVTFKGVVF</sequence>
<evidence type="ECO:0000256" key="1">
    <source>
        <dbReference type="ARBA" id="ARBA00004282"/>
    </source>
</evidence>
<feature type="compositionally biased region" description="Low complexity" evidence="8">
    <location>
        <begin position="159"/>
        <end position="176"/>
    </location>
</feature>
<feature type="compositionally biased region" description="Basic and acidic residues" evidence="8">
    <location>
        <begin position="1921"/>
        <end position="1930"/>
    </location>
</feature>
<name>A0A1Y1KU94_PHOPY</name>
<dbReference type="Gene3D" id="2.30.42.10">
    <property type="match status" value="1"/>
</dbReference>
<dbReference type="PANTHER" id="PTHR24217:SF0">
    <property type="entry name" value="PDZ DOMAIN-CONTAINING PROTEIN"/>
    <property type="match status" value="1"/>
</dbReference>